<dbReference type="EMBL" id="BLXT01004970">
    <property type="protein sequence ID" value="GFO18660.1"/>
    <property type="molecule type" value="Genomic_DNA"/>
</dbReference>
<evidence type="ECO:0000313" key="2">
    <source>
        <dbReference type="Proteomes" id="UP000735302"/>
    </source>
</evidence>
<evidence type="ECO:0000313" key="1">
    <source>
        <dbReference type="EMBL" id="GFO18660.1"/>
    </source>
</evidence>
<protein>
    <submittedName>
        <fullName evidence="1">Uncharacterized protein</fullName>
    </submittedName>
</protein>
<accession>A0AAV4BHU3</accession>
<comment type="caution">
    <text evidence="1">The sequence shown here is derived from an EMBL/GenBank/DDBJ whole genome shotgun (WGS) entry which is preliminary data.</text>
</comment>
<organism evidence="1 2">
    <name type="scientific">Plakobranchus ocellatus</name>
    <dbReference type="NCBI Taxonomy" id="259542"/>
    <lineage>
        <taxon>Eukaryota</taxon>
        <taxon>Metazoa</taxon>
        <taxon>Spiralia</taxon>
        <taxon>Lophotrochozoa</taxon>
        <taxon>Mollusca</taxon>
        <taxon>Gastropoda</taxon>
        <taxon>Heterobranchia</taxon>
        <taxon>Euthyneura</taxon>
        <taxon>Panpulmonata</taxon>
        <taxon>Sacoglossa</taxon>
        <taxon>Placobranchoidea</taxon>
        <taxon>Plakobranchidae</taxon>
        <taxon>Plakobranchus</taxon>
    </lineage>
</organism>
<proteinExistence type="predicted"/>
<reference evidence="1 2" key="1">
    <citation type="journal article" date="2021" name="Elife">
        <title>Chloroplast acquisition without the gene transfer in kleptoplastic sea slugs, Plakobranchus ocellatus.</title>
        <authorList>
            <person name="Maeda T."/>
            <person name="Takahashi S."/>
            <person name="Yoshida T."/>
            <person name="Shimamura S."/>
            <person name="Takaki Y."/>
            <person name="Nagai Y."/>
            <person name="Toyoda A."/>
            <person name="Suzuki Y."/>
            <person name="Arimoto A."/>
            <person name="Ishii H."/>
            <person name="Satoh N."/>
            <person name="Nishiyama T."/>
            <person name="Hasebe M."/>
            <person name="Maruyama T."/>
            <person name="Minagawa J."/>
            <person name="Obokata J."/>
            <person name="Shigenobu S."/>
        </authorList>
    </citation>
    <scope>NUCLEOTIDE SEQUENCE [LARGE SCALE GENOMIC DNA]</scope>
</reference>
<gene>
    <name evidence="1" type="ORF">PoB_004516500</name>
</gene>
<sequence>MQWRLPDLEPGNQVKAGRNVARQQGNMTYVFLLPLQFRVRSKHVSGCWCHNGKQIHPEICRDPSVAGSSSTTSALA</sequence>
<dbReference type="AlphaFoldDB" id="A0AAV4BHU3"/>
<keyword evidence="2" id="KW-1185">Reference proteome</keyword>
<dbReference type="Proteomes" id="UP000735302">
    <property type="component" value="Unassembled WGS sequence"/>
</dbReference>
<name>A0AAV4BHU3_9GAST</name>